<feature type="compositionally biased region" description="Polar residues" evidence="1">
    <location>
        <begin position="199"/>
        <end position="217"/>
    </location>
</feature>
<name>A0A4Z0A7I4_9AGAM</name>
<dbReference type="EMBL" id="SFCI01000126">
    <property type="protein sequence ID" value="TFY82263.1"/>
    <property type="molecule type" value="Genomic_DNA"/>
</dbReference>
<gene>
    <name evidence="2" type="ORF">EWM64_g1748</name>
</gene>
<feature type="region of interest" description="Disordered" evidence="1">
    <location>
        <begin position="79"/>
        <end position="235"/>
    </location>
</feature>
<feature type="compositionally biased region" description="Polar residues" evidence="1">
    <location>
        <begin position="114"/>
        <end position="127"/>
    </location>
</feature>
<feature type="region of interest" description="Disordered" evidence="1">
    <location>
        <begin position="1"/>
        <end position="23"/>
    </location>
</feature>
<sequence>MSQLTPSRSDSPATRHAPAADGGVAARIAIEKSIQRMSAIENPIVAPGPAYIENEQEADLGGERRLPAGGGIQDVVEANATQVKDTVEDAVPKAETPVGDDQAHAEANSGHVDGSSSADNSSDTLTNGIDDEQLKGNEKGSDSNMDSDSDSDSDGSSSDDSGDDFFTRYQSRGPAVYGDTGKPAPADSGLKSPKIKPSNGRSTAQSTSQAQKPTTTDSKSRKTDNKSSKTNNSGK</sequence>
<evidence type="ECO:0000256" key="1">
    <source>
        <dbReference type="SAM" id="MobiDB-lite"/>
    </source>
</evidence>
<evidence type="ECO:0000313" key="2">
    <source>
        <dbReference type="EMBL" id="TFY82263.1"/>
    </source>
</evidence>
<feature type="compositionally biased region" description="Polar residues" evidence="1">
    <location>
        <begin position="1"/>
        <end position="12"/>
    </location>
</feature>
<evidence type="ECO:0000313" key="3">
    <source>
        <dbReference type="Proteomes" id="UP000298061"/>
    </source>
</evidence>
<proteinExistence type="predicted"/>
<dbReference type="AlphaFoldDB" id="A0A4Z0A7I4"/>
<reference evidence="2 3" key="1">
    <citation type="submission" date="2019-02" db="EMBL/GenBank/DDBJ databases">
        <title>Genome sequencing of the rare red list fungi Hericium alpestre (H. flagellum).</title>
        <authorList>
            <person name="Buettner E."/>
            <person name="Kellner H."/>
        </authorList>
    </citation>
    <scope>NUCLEOTIDE SEQUENCE [LARGE SCALE GENOMIC DNA]</scope>
    <source>
        <strain evidence="2 3">DSM 108284</strain>
    </source>
</reference>
<feature type="compositionally biased region" description="Basic and acidic residues" evidence="1">
    <location>
        <begin position="218"/>
        <end position="227"/>
    </location>
</feature>
<organism evidence="2 3">
    <name type="scientific">Hericium alpestre</name>
    <dbReference type="NCBI Taxonomy" id="135208"/>
    <lineage>
        <taxon>Eukaryota</taxon>
        <taxon>Fungi</taxon>
        <taxon>Dikarya</taxon>
        <taxon>Basidiomycota</taxon>
        <taxon>Agaricomycotina</taxon>
        <taxon>Agaricomycetes</taxon>
        <taxon>Russulales</taxon>
        <taxon>Hericiaceae</taxon>
        <taxon>Hericium</taxon>
    </lineage>
</organism>
<feature type="compositionally biased region" description="Basic and acidic residues" evidence="1">
    <location>
        <begin position="132"/>
        <end position="141"/>
    </location>
</feature>
<accession>A0A4Z0A7I4</accession>
<comment type="caution">
    <text evidence="2">The sequence shown here is derived from an EMBL/GenBank/DDBJ whole genome shotgun (WGS) entry which is preliminary data.</text>
</comment>
<protein>
    <submittedName>
        <fullName evidence="2">Uncharacterized protein</fullName>
    </submittedName>
</protein>
<keyword evidence="3" id="KW-1185">Reference proteome</keyword>
<dbReference type="Proteomes" id="UP000298061">
    <property type="component" value="Unassembled WGS sequence"/>
</dbReference>